<dbReference type="EMBL" id="MN740811">
    <property type="protein sequence ID" value="QHU12905.1"/>
    <property type="molecule type" value="Genomic_DNA"/>
</dbReference>
<accession>A0A6C0K4B8</accession>
<organism evidence="1">
    <name type="scientific">viral metagenome</name>
    <dbReference type="NCBI Taxonomy" id="1070528"/>
    <lineage>
        <taxon>unclassified sequences</taxon>
        <taxon>metagenomes</taxon>
        <taxon>organismal metagenomes</taxon>
    </lineage>
</organism>
<protein>
    <submittedName>
        <fullName evidence="1">Uncharacterized protein</fullName>
    </submittedName>
</protein>
<dbReference type="AlphaFoldDB" id="A0A6C0K4B8"/>
<name>A0A6C0K4B8_9ZZZZ</name>
<evidence type="ECO:0000313" key="1">
    <source>
        <dbReference type="EMBL" id="QHU12905.1"/>
    </source>
</evidence>
<proteinExistence type="predicted"/>
<reference evidence="1" key="1">
    <citation type="journal article" date="2020" name="Nature">
        <title>Giant virus diversity and host interactions through global metagenomics.</title>
        <authorList>
            <person name="Schulz F."/>
            <person name="Roux S."/>
            <person name="Paez-Espino D."/>
            <person name="Jungbluth S."/>
            <person name="Walsh D.A."/>
            <person name="Denef V.J."/>
            <person name="McMahon K.D."/>
            <person name="Konstantinidis K.T."/>
            <person name="Eloe-Fadrosh E.A."/>
            <person name="Kyrpides N.C."/>
            <person name="Woyke T."/>
        </authorList>
    </citation>
    <scope>NUCLEOTIDE SEQUENCE</scope>
    <source>
        <strain evidence="1">GVMAG-S-1101172-89</strain>
    </source>
</reference>
<sequence>MLYPITFSIPACKVVEEIPEKTKLLSSIIPGDGTTYIFKTEEAYYNEYKSSMFATTTKKSGWDCMRHYEIIANGCIPYFPNLEDCPVNTMALMPKELMLEGNAMYIKFSKSSERTTEELEEYTNLNLKLMKFLKANLTTLAMAKYVLERTRFSNVSSVLFLSGNLYPDYMRCLMLHGLKELLGANCHDFPKVSHMYRGENIDYTKLYGMGMSYSNLLEQYLHDTTRDATVEEDIRNKRYDIIIYGSYHRGLPFYNTVYESYKPNQVIMLCGEDIHNCVLKDAFISRGHHIFIREM</sequence>